<accession>B0W9B3</accession>
<dbReference type="InParanoid" id="B0W9B3"/>
<evidence type="ECO:0000313" key="2">
    <source>
        <dbReference type="EnsemblMetazoa" id="CPIJ003724-PA"/>
    </source>
</evidence>
<dbReference type="SUPFAM" id="SSF160374">
    <property type="entry name" value="RplX-like"/>
    <property type="match status" value="1"/>
</dbReference>
<dbReference type="GO" id="GO:0005840">
    <property type="term" value="C:ribosome"/>
    <property type="evidence" value="ECO:0007669"/>
    <property type="project" value="UniProtKB-KW"/>
</dbReference>
<reference evidence="1" key="1">
    <citation type="submission" date="2007-03" db="EMBL/GenBank/DDBJ databases">
        <title>Annotation of Culex pipiens quinquefasciatus.</title>
        <authorList>
            <consortium name="The Broad Institute Genome Sequencing Platform"/>
            <person name="Atkinson P.W."/>
            <person name="Hemingway J."/>
            <person name="Christensen B.M."/>
            <person name="Higgs S."/>
            <person name="Kodira C."/>
            <person name="Hannick L."/>
            <person name="Megy K."/>
            <person name="O'Leary S."/>
            <person name="Pearson M."/>
            <person name="Haas B.J."/>
            <person name="Mauceli E."/>
            <person name="Wortman J.R."/>
            <person name="Lee N.H."/>
            <person name="Guigo R."/>
            <person name="Stanke M."/>
            <person name="Alvarado L."/>
            <person name="Amedeo P."/>
            <person name="Antoine C.H."/>
            <person name="Arensburger P."/>
            <person name="Bidwell S.L."/>
            <person name="Crawford M."/>
            <person name="Camaro F."/>
            <person name="Devon K."/>
            <person name="Engels R."/>
            <person name="Hammond M."/>
            <person name="Howarth C."/>
            <person name="Koehrsen M."/>
            <person name="Lawson D."/>
            <person name="Montgomery P."/>
            <person name="Nene V."/>
            <person name="Nusbaum C."/>
            <person name="Puiu D."/>
            <person name="Romero-Severson J."/>
            <person name="Severson D.W."/>
            <person name="Shumway M."/>
            <person name="Sisk P."/>
            <person name="Stolte C."/>
            <person name="Zeng Q."/>
            <person name="Eisenstadt E."/>
            <person name="Fraser-Liggett C."/>
            <person name="Strausberg R."/>
            <person name="Galagan J."/>
            <person name="Birren B."/>
            <person name="Collins F.H."/>
        </authorList>
    </citation>
    <scope>NUCLEOTIDE SEQUENCE [LARGE SCALE GENOMIC DNA]</scope>
    <source>
        <strain evidence="1">JHB</strain>
    </source>
</reference>
<reference evidence="2" key="2">
    <citation type="submission" date="2020-05" db="UniProtKB">
        <authorList>
            <consortium name="EnsemblMetazoa"/>
        </authorList>
    </citation>
    <scope>IDENTIFICATION</scope>
    <source>
        <strain evidence="2">JHB</strain>
    </source>
</reference>
<sequence length="54" mass="5741">MASRHRAQGHSIQIIKVESVEASENRRHAVSRLQVTVPAGAAIPPQALPESATS</sequence>
<keyword evidence="1" id="KW-0689">Ribosomal protein</keyword>
<proteinExistence type="predicted"/>
<dbReference type="AlphaFoldDB" id="B0W9B3"/>
<dbReference type="HOGENOM" id="CLU_3052395_0_0_1"/>
<dbReference type="VEuPathDB" id="VectorBase:CPIJ003724"/>
<keyword evidence="1" id="KW-0687">Ribonucleoprotein</keyword>
<evidence type="ECO:0000313" key="1">
    <source>
        <dbReference type="EMBL" id="EDS39973.1"/>
    </source>
</evidence>
<dbReference type="EMBL" id="DS231863">
    <property type="protein sequence ID" value="EDS39973.1"/>
    <property type="molecule type" value="Genomic_DNA"/>
</dbReference>
<gene>
    <name evidence="2" type="primary">6035061</name>
    <name evidence="1" type="ORF">CpipJ_CPIJ003724</name>
</gene>
<dbReference type="EnsemblMetazoa" id="CPIJ003724-RA">
    <property type="protein sequence ID" value="CPIJ003724-PA"/>
    <property type="gene ID" value="CPIJ003724"/>
</dbReference>
<dbReference type="Proteomes" id="UP000002320">
    <property type="component" value="Unassembled WGS sequence"/>
</dbReference>
<name>B0W9B3_CULQU</name>
<keyword evidence="3" id="KW-1185">Reference proteome</keyword>
<evidence type="ECO:0000313" key="3">
    <source>
        <dbReference type="Proteomes" id="UP000002320"/>
    </source>
</evidence>
<organism>
    <name type="scientific">Culex quinquefasciatus</name>
    <name type="common">Southern house mosquito</name>
    <name type="synonym">Culex pungens</name>
    <dbReference type="NCBI Taxonomy" id="7176"/>
    <lineage>
        <taxon>Eukaryota</taxon>
        <taxon>Metazoa</taxon>
        <taxon>Ecdysozoa</taxon>
        <taxon>Arthropoda</taxon>
        <taxon>Hexapoda</taxon>
        <taxon>Insecta</taxon>
        <taxon>Pterygota</taxon>
        <taxon>Neoptera</taxon>
        <taxon>Endopterygota</taxon>
        <taxon>Diptera</taxon>
        <taxon>Nematocera</taxon>
        <taxon>Culicoidea</taxon>
        <taxon>Culicidae</taxon>
        <taxon>Culicinae</taxon>
        <taxon>Culicini</taxon>
        <taxon>Culex</taxon>
        <taxon>Culex</taxon>
    </lineage>
</organism>
<dbReference type="Gene3D" id="3.10.20.10">
    <property type="match status" value="1"/>
</dbReference>
<protein>
    <submittedName>
        <fullName evidence="1 2">60S ribosomal protein L18a</fullName>
    </submittedName>
</protein>
<dbReference type="KEGG" id="cqu:CpipJ_CPIJ003724"/>